<accession>A0A9R1VE77</accession>
<dbReference type="EMBL" id="NBSK02000005">
    <property type="protein sequence ID" value="KAJ0203639.1"/>
    <property type="molecule type" value="Genomic_DNA"/>
</dbReference>
<evidence type="ECO:0000313" key="3">
    <source>
        <dbReference type="EMBL" id="KAJ0203639.1"/>
    </source>
</evidence>
<evidence type="ECO:0000259" key="2">
    <source>
        <dbReference type="Pfam" id="PF14538"/>
    </source>
</evidence>
<evidence type="ECO:0000313" key="4">
    <source>
        <dbReference type="Proteomes" id="UP000235145"/>
    </source>
</evidence>
<dbReference type="AlphaFoldDB" id="A0A9R1VE77"/>
<dbReference type="InterPro" id="IPR029347">
    <property type="entry name" value="Raptor_N"/>
</dbReference>
<keyword evidence="1" id="KW-0677">Repeat</keyword>
<comment type="caution">
    <text evidence="3">The sequence shown here is derived from an EMBL/GenBank/DDBJ whole genome shotgun (WGS) entry which is preliminary data.</text>
</comment>
<organism evidence="3 4">
    <name type="scientific">Lactuca sativa</name>
    <name type="common">Garden lettuce</name>
    <dbReference type="NCBI Taxonomy" id="4236"/>
    <lineage>
        <taxon>Eukaryota</taxon>
        <taxon>Viridiplantae</taxon>
        <taxon>Streptophyta</taxon>
        <taxon>Embryophyta</taxon>
        <taxon>Tracheophyta</taxon>
        <taxon>Spermatophyta</taxon>
        <taxon>Magnoliopsida</taxon>
        <taxon>eudicotyledons</taxon>
        <taxon>Gunneridae</taxon>
        <taxon>Pentapetalae</taxon>
        <taxon>asterids</taxon>
        <taxon>campanulids</taxon>
        <taxon>Asterales</taxon>
        <taxon>Asteraceae</taxon>
        <taxon>Cichorioideae</taxon>
        <taxon>Cichorieae</taxon>
        <taxon>Lactucinae</taxon>
        <taxon>Lactuca</taxon>
    </lineage>
</organism>
<dbReference type="Proteomes" id="UP000235145">
    <property type="component" value="Unassembled WGS sequence"/>
</dbReference>
<protein>
    <recommendedName>
        <fullName evidence="2">Raptor N-terminal CASPase-like domain-containing protein</fullName>
    </recommendedName>
</protein>
<name>A0A9R1VE77_LACSA</name>
<sequence length="86" mass="9738">MKTGCVALVLCLNISVDPPDVIKISPCARIISRLQRYEKNMDWLLSKRPECPPQKKLSLIGGISCIEYSQLDLSVSHTSPFQWMDM</sequence>
<keyword evidence="4" id="KW-1185">Reference proteome</keyword>
<evidence type="ECO:0000256" key="1">
    <source>
        <dbReference type="ARBA" id="ARBA00022737"/>
    </source>
</evidence>
<gene>
    <name evidence="3" type="ORF">LSAT_V11C500256990</name>
</gene>
<proteinExistence type="predicted"/>
<reference evidence="3 4" key="1">
    <citation type="journal article" date="2017" name="Nat. Commun.">
        <title>Genome assembly with in vitro proximity ligation data and whole-genome triplication in lettuce.</title>
        <authorList>
            <person name="Reyes-Chin-Wo S."/>
            <person name="Wang Z."/>
            <person name="Yang X."/>
            <person name="Kozik A."/>
            <person name="Arikit S."/>
            <person name="Song C."/>
            <person name="Xia L."/>
            <person name="Froenicke L."/>
            <person name="Lavelle D.O."/>
            <person name="Truco M.J."/>
            <person name="Xia R."/>
            <person name="Zhu S."/>
            <person name="Xu C."/>
            <person name="Xu H."/>
            <person name="Xu X."/>
            <person name="Cox K."/>
            <person name="Korf I."/>
            <person name="Meyers B.C."/>
            <person name="Michelmore R.W."/>
        </authorList>
    </citation>
    <scope>NUCLEOTIDE SEQUENCE [LARGE SCALE GENOMIC DNA]</scope>
    <source>
        <strain evidence="4">cv. Salinas</strain>
        <tissue evidence="3">Seedlings</tissue>
    </source>
</reference>
<dbReference type="Pfam" id="PF14538">
    <property type="entry name" value="Raptor_N"/>
    <property type="match status" value="1"/>
</dbReference>
<feature type="domain" description="Raptor N-terminal CASPase-like" evidence="2">
    <location>
        <begin position="1"/>
        <end position="32"/>
    </location>
</feature>